<dbReference type="PANTHER" id="PTHR30371">
    <property type="entry name" value="SEC-INDEPENDENT PROTEIN TRANSLOCASE PROTEIN TATC"/>
    <property type="match status" value="1"/>
</dbReference>
<feature type="transmembrane region" description="Helical" evidence="7">
    <location>
        <begin position="29"/>
        <end position="47"/>
    </location>
</feature>
<feature type="transmembrane region" description="Helical" evidence="7">
    <location>
        <begin position="181"/>
        <end position="202"/>
    </location>
</feature>
<proteinExistence type="inferred from homology"/>
<evidence type="ECO:0000256" key="4">
    <source>
        <dbReference type="ARBA" id="ARBA00022989"/>
    </source>
</evidence>
<keyword evidence="3 7" id="KW-0653">Protein transport</keyword>
<evidence type="ECO:0000256" key="3">
    <source>
        <dbReference type="ARBA" id="ARBA00022927"/>
    </source>
</evidence>
<feature type="transmembrane region" description="Helical" evidence="7">
    <location>
        <begin position="214"/>
        <end position="232"/>
    </location>
</feature>
<feature type="region of interest" description="Disordered" evidence="8">
    <location>
        <begin position="292"/>
        <end position="316"/>
    </location>
</feature>
<name>A0ABW2VP76_9ACTN</name>
<dbReference type="RefSeq" id="WP_381251165.1">
    <property type="nucleotide sequence ID" value="NZ_JBHTBI010000006.1"/>
</dbReference>
<sequence>MLKSARKEEKDPEGRMPLADHLRELRNRLAKAMLAIVVVTTVAAFFYNDIINIITKPVLDSVGCSQTFEQLANSHQKTQQCAQITINGLLTPFTLALKVSLMAGVVLASPIWLYQLWAFVAPGLHRHERKYAYAFVGTGAPLFLGGAYFAYRVLPTTAKVLIGFTPNGVNNLLPLDDLLDLVLRMVLVFGLSFELPLLLIMLNLTGILTGQRMLGWWRGMIMGITVFAAVATPSTDPLTMLALAGPIWILYFGAVAFSLLNDRRKRRREAEGPDDDEASDLDLTPEDIGEVETVSASRALPEQAGSDRVNGYDDVT</sequence>
<keyword evidence="10" id="KW-1185">Reference proteome</keyword>
<comment type="subcellular location">
    <subcellularLocation>
        <location evidence="7">Cell membrane</location>
        <topology evidence="7">Multi-pass membrane protein</topology>
    </subcellularLocation>
    <subcellularLocation>
        <location evidence="1">Membrane</location>
        <topology evidence="1">Multi-pass membrane protein</topology>
    </subcellularLocation>
</comment>
<dbReference type="HAMAP" id="MF_00902">
    <property type="entry name" value="TatC"/>
    <property type="match status" value="1"/>
</dbReference>
<evidence type="ECO:0000313" key="9">
    <source>
        <dbReference type="EMBL" id="MFD0285769.1"/>
    </source>
</evidence>
<evidence type="ECO:0000256" key="8">
    <source>
        <dbReference type="SAM" id="MobiDB-lite"/>
    </source>
</evidence>
<evidence type="ECO:0000256" key="6">
    <source>
        <dbReference type="ARBA" id="ARBA00023136"/>
    </source>
</evidence>
<keyword evidence="4 7" id="KW-1133">Transmembrane helix</keyword>
<comment type="similarity">
    <text evidence="7">Belongs to the TatC family.</text>
</comment>
<protein>
    <recommendedName>
        <fullName evidence="7">Sec-independent protein translocase protein TatC</fullName>
    </recommendedName>
</protein>
<keyword evidence="5 7" id="KW-0811">Translocation</keyword>
<comment type="caution">
    <text evidence="9">The sequence shown here is derived from an EMBL/GenBank/DDBJ whole genome shotgun (WGS) entry which is preliminary data.</text>
</comment>
<dbReference type="PANTHER" id="PTHR30371:SF0">
    <property type="entry name" value="SEC-INDEPENDENT PROTEIN TRANSLOCASE PROTEIN TATC, CHLOROPLASTIC-RELATED"/>
    <property type="match status" value="1"/>
</dbReference>
<evidence type="ECO:0000256" key="5">
    <source>
        <dbReference type="ARBA" id="ARBA00023010"/>
    </source>
</evidence>
<evidence type="ECO:0000256" key="7">
    <source>
        <dbReference type="HAMAP-Rule" id="MF_00902"/>
    </source>
</evidence>
<reference evidence="10" key="1">
    <citation type="journal article" date="2019" name="Int. J. Syst. Evol. Microbiol.">
        <title>The Global Catalogue of Microorganisms (GCM) 10K type strain sequencing project: providing services to taxonomists for standard genome sequencing and annotation.</title>
        <authorList>
            <consortium name="The Broad Institute Genomics Platform"/>
            <consortium name="The Broad Institute Genome Sequencing Center for Infectious Disease"/>
            <person name="Wu L."/>
            <person name="Ma J."/>
        </authorList>
    </citation>
    <scope>NUCLEOTIDE SEQUENCE [LARGE SCALE GENOMIC DNA]</scope>
    <source>
        <strain evidence="10">CGMCC 4.7198</strain>
    </source>
</reference>
<gene>
    <name evidence="7 9" type="primary">tatC</name>
    <name evidence="9" type="ORF">ACFQZP_29580</name>
</gene>
<feature type="transmembrane region" description="Helical" evidence="7">
    <location>
        <begin position="131"/>
        <end position="151"/>
    </location>
</feature>
<feature type="transmembrane region" description="Helical" evidence="7">
    <location>
        <begin position="99"/>
        <end position="119"/>
    </location>
</feature>
<keyword evidence="7" id="KW-1003">Cell membrane</keyword>
<keyword evidence="7" id="KW-0813">Transport</keyword>
<dbReference type="Pfam" id="PF00902">
    <property type="entry name" value="TatC"/>
    <property type="match status" value="1"/>
</dbReference>
<dbReference type="NCBIfam" id="TIGR00945">
    <property type="entry name" value="tatC"/>
    <property type="match status" value="1"/>
</dbReference>
<dbReference type="Proteomes" id="UP001596957">
    <property type="component" value="Unassembled WGS sequence"/>
</dbReference>
<dbReference type="InterPro" id="IPR002033">
    <property type="entry name" value="TatC"/>
</dbReference>
<dbReference type="PRINTS" id="PR01840">
    <property type="entry name" value="TATCFAMILY"/>
</dbReference>
<comment type="function">
    <text evidence="7">Part of the twin-arginine translocation (Tat) system that transports large folded proteins containing a characteristic twin-arginine motif in their signal peptide across membranes. Together with TatB, TatC is part of a receptor directly interacting with Tat signal peptides.</text>
</comment>
<organism evidence="9 10">
    <name type="scientific">Streptomyces lutosisoli</name>
    <dbReference type="NCBI Taxonomy" id="2665721"/>
    <lineage>
        <taxon>Bacteria</taxon>
        <taxon>Bacillati</taxon>
        <taxon>Actinomycetota</taxon>
        <taxon>Actinomycetes</taxon>
        <taxon>Kitasatosporales</taxon>
        <taxon>Streptomycetaceae</taxon>
        <taxon>Streptomyces</taxon>
    </lineage>
</organism>
<keyword evidence="6 7" id="KW-0472">Membrane</keyword>
<dbReference type="EMBL" id="JBHTEC010000001">
    <property type="protein sequence ID" value="MFD0285769.1"/>
    <property type="molecule type" value="Genomic_DNA"/>
</dbReference>
<feature type="transmembrane region" description="Helical" evidence="7">
    <location>
        <begin position="238"/>
        <end position="260"/>
    </location>
</feature>
<evidence type="ECO:0000256" key="1">
    <source>
        <dbReference type="ARBA" id="ARBA00004141"/>
    </source>
</evidence>
<comment type="subunit">
    <text evidence="7">The Tat system comprises two distinct complexes: a TatABC complex, containing multiple copies of TatA, TatB and TatC subunits, and a separate TatA complex, containing only TatA subunits. Substrates initially bind to the TatABC complex, which probably triggers association of the separate TatA complex to form the active translocon.</text>
</comment>
<accession>A0ABW2VP76</accession>
<keyword evidence="2 7" id="KW-0812">Transmembrane</keyword>
<evidence type="ECO:0000256" key="2">
    <source>
        <dbReference type="ARBA" id="ARBA00022692"/>
    </source>
</evidence>
<evidence type="ECO:0000313" key="10">
    <source>
        <dbReference type="Proteomes" id="UP001596957"/>
    </source>
</evidence>